<evidence type="ECO:0000256" key="4">
    <source>
        <dbReference type="ARBA" id="ARBA00014879"/>
    </source>
</evidence>
<dbReference type="Pfam" id="PF25983">
    <property type="entry name" value="COPS2_C"/>
    <property type="match status" value="1"/>
</dbReference>
<evidence type="ECO:0000256" key="5">
    <source>
        <dbReference type="ARBA" id="ARBA00022490"/>
    </source>
</evidence>
<evidence type="ECO:0000256" key="7">
    <source>
        <dbReference type="ARBA" id="ARBA00023242"/>
    </source>
</evidence>
<dbReference type="InterPro" id="IPR058796">
    <property type="entry name" value="COPS2_C"/>
</dbReference>
<dbReference type="OMA" id="SEENWKD"/>
<dbReference type="FunFam" id="1.25.40.570:FF:000011">
    <property type="entry name" value="COP9 signalosome complex subunit 2"/>
    <property type="match status" value="1"/>
</dbReference>
<keyword evidence="10" id="KW-1185">Reference proteome</keyword>
<dbReference type="Pfam" id="PF01399">
    <property type="entry name" value="PCI"/>
    <property type="match status" value="1"/>
</dbReference>
<dbReference type="Gene3D" id="1.25.40.570">
    <property type="match status" value="1"/>
</dbReference>
<dbReference type="GeneID" id="17275259"/>
<dbReference type="SMART" id="SM00088">
    <property type="entry name" value="PINT"/>
    <property type="match status" value="1"/>
</dbReference>
<dbReference type="eggNOG" id="KOG1464">
    <property type="taxonomic scope" value="Eukaryota"/>
</dbReference>
<dbReference type="GO" id="GO:0008180">
    <property type="term" value="C:COP9 signalosome"/>
    <property type="evidence" value="ECO:0007669"/>
    <property type="project" value="UniProtKB-KW"/>
</dbReference>
<dbReference type="PANTHER" id="PTHR10678">
    <property type="entry name" value="26S PROTEASOME NON-ATPASE REGULATORY SUBUNIT 11/COP9 SIGNALOSOME COMPLEX SUBUNIT 2"/>
    <property type="match status" value="1"/>
</dbReference>
<organism evidence="9 10">
    <name type="scientific">Emiliania huxleyi (strain CCMP1516)</name>
    <dbReference type="NCBI Taxonomy" id="280463"/>
    <lineage>
        <taxon>Eukaryota</taxon>
        <taxon>Haptista</taxon>
        <taxon>Haptophyta</taxon>
        <taxon>Prymnesiophyceae</taxon>
        <taxon>Isochrysidales</taxon>
        <taxon>Noelaerhabdaceae</taxon>
        <taxon>Emiliania</taxon>
    </lineage>
</organism>
<keyword evidence="6" id="KW-0736">Signalosome</keyword>
<sequence>MSDDEDYGFEYSEDDEEEDVNIENQYYNSKGLRDTDEDAAVAGFKEVATMESDKGEWGFKAYKMIVKLQFKRGKWAEMMEAYRELLTYIKSAVTRNYSEKVINKILDLVSGSEQMALLQELYETTLTALQEAKNERLWFKTKLKLGKLWFDRAEYGRLQKIIKELNSSCQHEDGTDDMKKGTQLLEVYALEIQMYTATKNNKKLKSLYQKALQIKSAIPHPKIMGVIRECGGKMHMALREWEPARNDFFDAFKNYDEAGVGRRIQCLKYLILSNMLMNSDISPFDSQEAKPYKNDPEILAMTNLLSAYMNNEIREFERILKRNNSTIMGDAFIKMYLDDLLKNIRTQVLLRVIKPYTRIRLSFISSELNIAQGEVEELLVSLILDGHIDGHIDQVGALLLLTDKAADAKKYSALDKWSTQLAALQSTICSKVS</sequence>
<protein>
    <recommendedName>
        <fullName evidence="4">COP9 signalosome complex subunit 2</fullName>
    </recommendedName>
</protein>
<comment type="similarity">
    <text evidence="3">Belongs to the CSN2 family.</text>
</comment>
<dbReference type="RefSeq" id="XP_005782414.1">
    <property type="nucleotide sequence ID" value="XM_005782357.1"/>
</dbReference>
<reference evidence="10" key="1">
    <citation type="journal article" date="2013" name="Nature">
        <title>Pan genome of the phytoplankton Emiliania underpins its global distribution.</title>
        <authorList>
            <person name="Read B.A."/>
            <person name="Kegel J."/>
            <person name="Klute M.J."/>
            <person name="Kuo A."/>
            <person name="Lefebvre S.C."/>
            <person name="Maumus F."/>
            <person name="Mayer C."/>
            <person name="Miller J."/>
            <person name="Monier A."/>
            <person name="Salamov A."/>
            <person name="Young J."/>
            <person name="Aguilar M."/>
            <person name="Claverie J.M."/>
            <person name="Frickenhaus S."/>
            <person name="Gonzalez K."/>
            <person name="Herman E.K."/>
            <person name="Lin Y.C."/>
            <person name="Napier J."/>
            <person name="Ogata H."/>
            <person name="Sarno A.F."/>
            <person name="Shmutz J."/>
            <person name="Schroeder D."/>
            <person name="de Vargas C."/>
            <person name="Verret F."/>
            <person name="von Dassow P."/>
            <person name="Valentin K."/>
            <person name="Van de Peer Y."/>
            <person name="Wheeler G."/>
            <person name="Dacks J.B."/>
            <person name="Delwiche C.F."/>
            <person name="Dyhrman S.T."/>
            <person name="Glockner G."/>
            <person name="John U."/>
            <person name="Richards T."/>
            <person name="Worden A.Z."/>
            <person name="Zhang X."/>
            <person name="Grigoriev I.V."/>
            <person name="Allen A.E."/>
            <person name="Bidle K."/>
            <person name="Borodovsky M."/>
            <person name="Bowler C."/>
            <person name="Brownlee C."/>
            <person name="Cock J.M."/>
            <person name="Elias M."/>
            <person name="Gladyshev V.N."/>
            <person name="Groth M."/>
            <person name="Guda C."/>
            <person name="Hadaegh A."/>
            <person name="Iglesias-Rodriguez M.D."/>
            <person name="Jenkins J."/>
            <person name="Jones B.M."/>
            <person name="Lawson T."/>
            <person name="Leese F."/>
            <person name="Lindquist E."/>
            <person name="Lobanov A."/>
            <person name="Lomsadze A."/>
            <person name="Malik S.B."/>
            <person name="Marsh M.E."/>
            <person name="Mackinder L."/>
            <person name="Mock T."/>
            <person name="Mueller-Roeber B."/>
            <person name="Pagarete A."/>
            <person name="Parker M."/>
            <person name="Probert I."/>
            <person name="Quesneville H."/>
            <person name="Raines C."/>
            <person name="Rensing S.A."/>
            <person name="Riano-Pachon D.M."/>
            <person name="Richier S."/>
            <person name="Rokitta S."/>
            <person name="Shiraiwa Y."/>
            <person name="Soanes D.M."/>
            <person name="van der Giezen M."/>
            <person name="Wahlund T.M."/>
            <person name="Williams B."/>
            <person name="Wilson W."/>
            <person name="Wolfe G."/>
            <person name="Wurch L.L."/>
        </authorList>
    </citation>
    <scope>NUCLEOTIDE SEQUENCE</scope>
</reference>
<dbReference type="SMART" id="SM00753">
    <property type="entry name" value="PAM"/>
    <property type="match status" value="1"/>
</dbReference>
<dbReference type="STRING" id="2903.R1ETT7"/>
<evidence type="ECO:0000256" key="2">
    <source>
        <dbReference type="ARBA" id="ARBA00004496"/>
    </source>
</evidence>
<evidence type="ECO:0000256" key="3">
    <source>
        <dbReference type="ARBA" id="ARBA00009318"/>
    </source>
</evidence>
<evidence type="ECO:0000256" key="1">
    <source>
        <dbReference type="ARBA" id="ARBA00004123"/>
    </source>
</evidence>
<dbReference type="SUPFAM" id="SSF46785">
    <property type="entry name" value="Winged helix' DNA-binding domain"/>
    <property type="match status" value="1"/>
</dbReference>
<name>A0A0D3K2K0_EMIH1</name>
<dbReference type="GO" id="GO:0005737">
    <property type="term" value="C:cytoplasm"/>
    <property type="evidence" value="ECO:0007669"/>
    <property type="project" value="UniProtKB-SubCell"/>
</dbReference>
<keyword evidence="5" id="KW-0963">Cytoplasm</keyword>
<accession>A0A0D3K2K0</accession>
<dbReference type="KEGG" id="ehx:EMIHUDRAFT_462889"/>
<keyword evidence="7" id="KW-0539">Nucleus</keyword>
<dbReference type="Proteomes" id="UP000013827">
    <property type="component" value="Unassembled WGS sequence"/>
</dbReference>
<proteinExistence type="inferred from homology"/>
<dbReference type="AlphaFoldDB" id="A0A0D3K2K0"/>
<dbReference type="InterPro" id="IPR000717">
    <property type="entry name" value="PCI_dom"/>
</dbReference>
<dbReference type="EnsemblProtists" id="EOD29985">
    <property type="protein sequence ID" value="EOD29985"/>
    <property type="gene ID" value="EMIHUDRAFT_462889"/>
</dbReference>
<dbReference type="InterPro" id="IPR036390">
    <property type="entry name" value="WH_DNA-bd_sf"/>
</dbReference>
<evidence type="ECO:0000259" key="8">
    <source>
        <dbReference type="PROSITE" id="PS50250"/>
    </source>
</evidence>
<reference evidence="9" key="2">
    <citation type="submission" date="2024-10" db="UniProtKB">
        <authorList>
            <consortium name="EnsemblProtists"/>
        </authorList>
    </citation>
    <scope>IDENTIFICATION</scope>
</reference>
<evidence type="ECO:0000313" key="9">
    <source>
        <dbReference type="EnsemblProtists" id="EOD29985"/>
    </source>
</evidence>
<dbReference type="InterPro" id="IPR050871">
    <property type="entry name" value="26S_Proteasome/COP9_Components"/>
</dbReference>
<evidence type="ECO:0000256" key="6">
    <source>
        <dbReference type="ARBA" id="ARBA00022790"/>
    </source>
</evidence>
<dbReference type="HOGENOM" id="CLU_028981_0_0_1"/>
<evidence type="ECO:0000313" key="10">
    <source>
        <dbReference type="Proteomes" id="UP000013827"/>
    </source>
</evidence>
<feature type="domain" description="PCI" evidence="8">
    <location>
        <begin position="237"/>
        <end position="406"/>
    </location>
</feature>
<dbReference type="PROSITE" id="PS50250">
    <property type="entry name" value="PCI"/>
    <property type="match status" value="1"/>
</dbReference>
<dbReference type="PaxDb" id="2903-EOD29985"/>
<comment type="subcellular location">
    <subcellularLocation>
        <location evidence="2">Cytoplasm</location>
    </subcellularLocation>
    <subcellularLocation>
        <location evidence="1">Nucleus</location>
    </subcellularLocation>
</comment>